<evidence type="ECO:0000256" key="2">
    <source>
        <dbReference type="ARBA" id="ARBA00009023"/>
    </source>
</evidence>
<evidence type="ECO:0000256" key="5">
    <source>
        <dbReference type="ARBA" id="ARBA00022764"/>
    </source>
</evidence>
<protein>
    <submittedName>
        <fullName evidence="7">2,3-diketo-L-gulonate-binding periplasmic protein YiaO</fullName>
    </submittedName>
</protein>
<evidence type="ECO:0000256" key="3">
    <source>
        <dbReference type="ARBA" id="ARBA00022448"/>
    </source>
</evidence>
<dbReference type="Proteomes" id="UP000193061">
    <property type="component" value="Unassembled WGS sequence"/>
</dbReference>
<proteinExistence type="inferred from homology"/>
<gene>
    <name evidence="7" type="primary">yiaO_6</name>
    <name evidence="7" type="ORF">ROA7450_04175</name>
</gene>
<dbReference type="Gene3D" id="3.40.190.170">
    <property type="entry name" value="Bacterial extracellular solute-binding protein, family 7"/>
    <property type="match status" value="1"/>
</dbReference>
<feature type="signal peptide" evidence="6">
    <location>
        <begin position="1"/>
        <end position="31"/>
    </location>
</feature>
<dbReference type="CDD" id="cd13666">
    <property type="entry name" value="PBP2_TRAP_DctP_like_1"/>
    <property type="match status" value="1"/>
</dbReference>
<evidence type="ECO:0000256" key="1">
    <source>
        <dbReference type="ARBA" id="ARBA00004418"/>
    </source>
</evidence>
<accession>A0A1X7AA70</accession>
<dbReference type="EMBL" id="FWFX01000025">
    <property type="protein sequence ID" value="SLN73786.1"/>
    <property type="molecule type" value="Genomic_DNA"/>
</dbReference>
<evidence type="ECO:0000256" key="4">
    <source>
        <dbReference type="ARBA" id="ARBA00022729"/>
    </source>
</evidence>
<keyword evidence="8" id="KW-1185">Reference proteome</keyword>
<dbReference type="Pfam" id="PF03480">
    <property type="entry name" value="DctP"/>
    <property type="match status" value="1"/>
</dbReference>
<keyword evidence="5" id="KW-0574">Periplasm</keyword>
<feature type="chain" id="PRO_5012214205" evidence="6">
    <location>
        <begin position="32"/>
        <end position="345"/>
    </location>
</feature>
<dbReference type="InterPro" id="IPR038404">
    <property type="entry name" value="TRAP_DctP_sf"/>
</dbReference>
<keyword evidence="4 6" id="KW-0732">Signal</keyword>
<dbReference type="NCBIfam" id="NF037995">
    <property type="entry name" value="TRAP_S1"/>
    <property type="match status" value="1"/>
</dbReference>
<evidence type="ECO:0000313" key="7">
    <source>
        <dbReference type="EMBL" id="SLN73786.1"/>
    </source>
</evidence>
<comment type="similarity">
    <text evidence="2">Belongs to the bacterial solute-binding protein 7 family.</text>
</comment>
<organism evidence="7 8">
    <name type="scientific">Roseovarius albus</name>
    <dbReference type="NCBI Taxonomy" id="1247867"/>
    <lineage>
        <taxon>Bacteria</taxon>
        <taxon>Pseudomonadati</taxon>
        <taxon>Pseudomonadota</taxon>
        <taxon>Alphaproteobacteria</taxon>
        <taxon>Rhodobacterales</taxon>
        <taxon>Roseobacteraceae</taxon>
        <taxon>Roseovarius</taxon>
    </lineage>
</organism>
<sequence length="345" mass="37996">MDLLGFKRTGLGLVSAAVLCGGLLAAQPVFAKTTLKANSQWPEAHSGSQVDKWWAEEIEKRTDGEVEVRLFFSGALGKAGENLELMRSGAIEIAMMSPGYFPAQLPMHAAPNSIPMAMESVGQATELMERLMDEVPALNEEAEENGLKTLFFHHLNPYLLVCKEPVTDVLGMAGKKFRTWGEALPKAAEAVGATPVTLFLPEVYEGLSRGTVDCIPFSVDLIVNYKIYEVAKHVSEITIWEGPTNATWISLDAWNELSPEHQVIIEEVSREAMRKDRDATLAADAGARATLAELGVTFHEFPEEERQKWRDANPDFFADFIATMDEKGKGDAARKMISIWGEVVP</sequence>
<dbReference type="GO" id="GO:0055085">
    <property type="term" value="P:transmembrane transport"/>
    <property type="evidence" value="ECO:0007669"/>
    <property type="project" value="InterPro"/>
</dbReference>
<comment type="subcellular location">
    <subcellularLocation>
        <location evidence="1">Periplasm</location>
    </subcellularLocation>
</comment>
<dbReference type="PANTHER" id="PTHR33376:SF7">
    <property type="entry name" value="C4-DICARBOXYLATE-BINDING PROTEIN DCTB"/>
    <property type="match status" value="1"/>
</dbReference>
<dbReference type="PANTHER" id="PTHR33376">
    <property type="match status" value="1"/>
</dbReference>
<dbReference type="OrthoDB" id="7239472at2"/>
<reference evidence="7 8" key="1">
    <citation type="submission" date="2017-03" db="EMBL/GenBank/DDBJ databases">
        <authorList>
            <person name="Afonso C.L."/>
            <person name="Miller P.J."/>
            <person name="Scott M.A."/>
            <person name="Spackman E."/>
            <person name="Goraichik I."/>
            <person name="Dimitrov K.M."/>
            <person name="Suarez D.L."/>
            <person name="Swayne D.E."/>
        </authorList>
    </citation>
    <scope>NUCLEOTIDE SEQUENCE [LARGE SCALE GENOMIC DNA]</scope>
    <source>
        <strain evidence="7 8">CECT 7450</strain>
    </source>
</reference>
<dbReference type="AlphaFoldDB" id="A0A1X7AA70"/>
<keyword evidence="3" id="KW-0813">Transport</keyword>
<evidence type="ECO:0000313" key="8">
    <source>
        <dbReference type="Proteomes" id="UP000193061"/>
    </source>
</evidence>
<dbReference type="RefSeq" id="WP_085807812.1">
    <property type="nucleotide sequence ID" value="NZ_FWFX01000025.1"/>
</dbReference>
<name>A0A1X7AA70_9RHOB</name>
<evidence type="ECO:0000256" key="6">
    <source>
        <dbReference type="SAM" id="SignalP"/>
    </source>
</evidence>
<dbReference type="InterPro" id="IPR018389">
    <property type="entry name" value="DctP_fam"/>
</dbReference>
<dbReference type="GO" id="GO:0042597">
    <property type="term" value="C:periplasmic space"/>
    <property type="evidence" value="ECO:0007669"/>
    <property type="project" value="UniProtKB-SubCell"/>
</dbReference>